<organism evidence="1 2">
    <name type="scientific">Seinonella peptonophila</name>
    <dbReference type="NCBI Taxonomy" id="112248"/>
    <lineage>
        <taxon>Bacteria</taxon>
        <taxon>Bacillati</taxon>
        <taxon>Bacillota</taxon>
        <taxon>Bacilli</taxon>
        <taxon>Bacillales</taxon>
        <taxon>Thermoactinomycetaceae</taxon>
        <taxon>Seinonella</taxon>
    </lineage>
</organism>
<evidence type="ECO:0000313" key="1">
    <source>
        <dbReference type="EMBL" id="SHE89289.1"/>
    </source>
</evidence>
<dbReference type="AlphaFoldDB" id="A0A1M4X713"/>
<dbReference type="EMBL" id="FQVL01000004">
    <property type="protein sequence ID" value="SHE89289.1"/>
    <property type="molecule type" value="Genomic_DNA"/>
</dbReference>
<gene>
    <name evidence="1" type="ORF">SAMN05444392_104165</name>
</gene>
<sequence length="49" mass="5567">MSVKGVCNQLTISERKYYRLKKTGILVPPLRERVDGGKATKLTLEAIYK</sequence>
<accession>A0A1M4X713</accession>
<evidence type="ECO:0000313" key="2">
    <source>
        <dbReference type="Proteomes" id="UP000184476"/>
    </source>
</evidence>
<proteinExistence type="predicted"/>
<keyword evidence="2" id="KW-1185">Reference proteome</keyword>
<name>A0A1M4X713_9BACL</name>
<protein>
    <submittedName>
        <fullName evidence="1">Uncharacterized protein</fullName>
    </submittedName>
</protein>
<dbReference type="Proteomes" id="UP000184476">
    <property type="component" value="Unassembled WGS sequence"/>
</dbReference>
<reference evidence="1 2" key="1">
    <citation type="submission" date="2016-11" db="EMBL/GenBank/DDBJ databases">
        <authorList>
            <person name="Jaros S."/>
            <person name="Januszkiewicz K."/>
            <person name="Wedrychowicz H."/>
        </authorList>
    </citation>
    <scope>NUCLEOTIDE SEQUENCE [LARGE SCALE GENOMIC DNA]</scope>
    <source>
        <strain evidence="1 2">DSM 44666</strain>
    </source>
</reference>